<feature type="domain" description="UvrD-like helicase ATP-binding" evidence="11">
    <location>
        <begin position="53"/>
        <end position="349"/>
    </location>
</feature>
<dbReference type="Gene3D" id="3.40.50.300">
    <property type="entry name" value="P-loop containing nucleotide triphosphate hydrolases"/>
    <property type="match status" value="2"/>
</dbReference>
<evidence type="ECO:0000313" key="14">
    <source>
        <dbReference type="Proteomes" id="UP000244406"/>
    </source>
</evidence>
<proteinExistence type="inferred from homology"/>
<evidence type="ECO:0000256" key="2">
    <source>
        <dbReference type="ARBA" id="ARBA00022741"/>
    </source>
</evidence>
<sequence>MATTNKEPGPGEGIADIMKQTSGLHIDDLGSDLEHQEAIPMEPEWDDIEVHVSDSQYEVIKRPFEMNEILSVRAGPGSGKTFTLMARIARLLGGELQPHEILVLSMANRSVSALQKHLEHLVGPEIAANVEISTFHSFCGSLVDQYAQIINPDTPRRRLLDSTGWRNVADFFLSKYVSLNGHTIGTNISVAKFDKLLNDIADGNMTSEQAQEKFKVSSHYLDGIFDYMKKHGMMRYNDLVGVALDVIKQSLKPGTSEALLPRIASYKMVVVDEFQDMYPLLLSVVKAVADYPTYNFDRTTNKNLIIAGDQNQSIYEFLGSSPKSMDSLCSQLPQMKNVEMSLNDSFRCTQDILDTSVGVCFNRDNDGDDGLKSQKDSTLSSKPVLLSTNMKGDHYAIADEIVRLICCSGGLIRPRDIAILTKSNAEAVKIQLLLRKEYRIECSKISSGNIWIQSRVRLFRDILSVVSGESDASFCLLNILKILDTSQGAKQRASKLFSQAIASEKSFEHTFFEDFIFENLSNGKNFNNLFAKSYNSLKNIAAFMNQVQEERSIFHAITEENLIHSPKAVVQCLHRFSSLNGIKEYVEGPDRLPAREVLTSFNDSLHYCFETYMSHTEFQDRSFIEYFLQNYDQELPPRNEDSVQVSTIHSAKGLEFPVVFISGGFGNTWQSLLRCHGEEGNSHARLLYVACTRARDLLYLSTPIGVEEIGETARKLFTTNLPQLDDSSQTLATGIQNLQVKPGPLFDRRASILSGLSVDLKRPPPSSDKLNRGREYYKMFTQQRSYHFVSYQNLPLKKFTESTRTILRKIKH</sequence>
<dbReference type="GO" id="GO:0043138">
    <property type="term" value="F:3'-5' DNA helicase activity"/>
    <property type="evidence" value="ECO:0007669"/>
    <property type="project" value="UniProtKB-EC"/>
</dbReference>
<dbReference type="GO" id="GO:0003677">
    <property type="term" value="F:DNA binding"/>
    <property type="evidence" value="ECO:0007669"/>
    <property type="project" value="InterPro"/>
</dbReference>
<keyword evidence="5 10" id="KW-0067">ATP-binding</keyword>
<evidence type="ECO:0000256" key="5">
    <source>
        <dbReference type="ARBA" id="ARBA00022840"/>
    </source>
</evidence>
<keyword evidence="4 10" id="KW-0347">Helicase</keyword>
<dbReference type="InterPro" id="IPR014016">
    <property type="entry name" value="UvrD-like_ATP-bd"/>
</dbReference>
<keyword evidence="2 10" id="KW-0547">Nucleotide-binding</keyword>
<dbReference type="EMBL" id="PKFP01000003">
    <property type="protein sequence ID" value="PVH15502.1"/>
    <property type="molecule type" value="Genomic_DNA"/>
</dbReference>
<dbReference type="InterPro" id="IPR013986">
    <property type="entry name" value="DExx_box_DNA_helicase_dom_sf"/>
</dbReference>
<evidence type="ECO:0000259" key="12">
    <source>
        <dbReference type="PROSITE" id="PS51217"/>
    </source>
</evidence>
<dbReference type="GO" id="GO:0005634">
    <property type="term" value="C:nucleus"/>
    <property type="evidence" value="ECO:0007669"/>
    <property type="project" value="TreeGrafter"/>
</dbReference>
<evidence type="ECO:0000313" key="13">
    <source>
        <dbReference type="EMBL" id="PVH15502.1"/>
    </source>
</evidence>
<feature type="binding site" evidence="10">
    <location>
        <begin position="74"/>
        <end position="81"/>
    </location>
    <ligand>
        <name>ATP</name>
        <dbReference type="ChEBI" id="CHEBI:30616"/>
    </ligand>
</feature>
<dbReference type="InterPro" id="IPR000212">
    <property type="entry name" value="DNA_helicase_UvrD/REP"/>
</dbReference>
<comment type="caution">
    <text evidence="13">The sequence shown here is derived from an EMBL/GenBank/DDBJ whole genome shotgun (WGS) entry which is preliminary data.</text>
</comment>
<dbReference type="Gene3D" id="1.10.10.160">
    <property type="match status" value="1"/>
</dbReference>
<dbReference type="RefSeq" id="XP_025336442.1">
    <property type="nucleotide sequence ID" value="XM_025481824.1"/>
</dbReference>
<dbReference type="InterPro" id="IPR014017">
    <property type="entry name" value="DNA_helicase_UvrD-like_C"/>
</dbReference>
<comment type="catalytic activity">
    <reaction evidence="7">
        <text>Couples ATP hydrolysis with the unwinding of duplex DNA by translocating in the 3'-5' direction.</text>
        <dbReference type="EC" id="5.6.2.4"/>
    </reaction>
</comment>
<name>A0A2V1ACQ0_9ASCO</name>
<evidence type="ECO:0000256" key="9">
    <source>
        <dbReference type="ARBA" id="ARBA00048988"/>
    </source>
</evidence>
<comment type="catalytic activity">
    <reaction evidence="9">
        <text>ATP + H2O = ADP + phosphate + H(+)</text>
        <dbReference type="Rhea" id="RHEA:13065"/>
        <dbReference type="ChEBI" id="CHEBI:15377"/>
        <dbReference type="ChEBI" id="CHEBI:15378"/>
        <dbReference type="ChEBI" id="CHEBI:30616"/>
        <dbReference type="ChEBI" id="CHEBI:43474"/>
        <dbReference type="ChEBI" id="CHEBI:456216"/>
        <dbReference type="EC" id="5.6.2.4"/>
    </reaction>
</comment>
<dbReference type="VEuPathDB" id="FungiDB:CXQ87_003344"/>
<dbReference type="GO" id="GO:0000725">
    <property type="term" value="P:recombinational repair"/>
    <property type="evidence" value="ECO:0007669"/>
    <property type="project" value="TreeGrafter"/>
</dbReference>
<dbReference type="PANTHER" id="PTHR11070:SF46">
    <property type="entry name" value="ATP-DEPENDENT DNA HELICASE HMI1, MITOCHONDRIAL"/>
    <property type="match status" value="1"/>
</dbReference>
<evidence type="ECO:0000256" key="10">
    <source>
        <dbReference type="PROSITE-ProRule" id="PRU00560"/>
    </source>
</evidence>
<dbReference type="EC" id="5.6.2.4" evidence="8"/>
<dbReference type="Proteomes" id="UP000244406">
    <property type="component" value="Unassembled WGS sequence"/>
</dbReference>
<dbReference type="GO" id="GO:0005524">
    <property type="term" value="F:ATP binding"/>
    <property type="evidence" value="ECO:0007669"/>
    <property type="project" value="UniProtKB-UniRule"/>
</dbReference>
<evidence type="ECO:0000256" key="4">
    <source>
        <dbReference type="ARBA" id="ARBA00022806"/>
    </source>
</evidence>
<dbReference type="PROSITE" id="PS51217">
    <property type="entry name" value="UVRD_HELICASE_CTER"/>
    <property type="match status" value="1"/>
</dbReference>
<evidence type="ECO:0000256" key="7">
    <source>
        <dbReference type="ARBA" id="ARBA00034617"/>
    </source>
</evidence>
<organism evidence="13 14">
    <name type="scientific">Candidozyma duobushaemuli</name>
    <dbReference type="NCBI Taxonomy" id="1231522"/>
    <lineage>
        <taxon>Eukaryota</taxon>
        <taxon>Fungi</taxon>
        <taxon>Dikarya</taxon>
        <taxon>Ascomycota</taxon>
        <taxon>Saccharomycotina</taxon>
        <taxon>Pichiomycetes</taxon>
        <taxon>Metschnikowiaceae</taxon>
        <taxon>Candidozyma</taxon>
    </lineage>
</organism>
<evidence type="ECO:0000259" key="11">
    <source>
        <dbReference type="PROSITE" id="PS51198"/>
    </source>
</evidence>
<comment type="similarity">
    <text evidence="1">Belongs to the helicase family. UvrD subfamily.</text>
</comment>
<keyword evidence="3 10" id="KW-0378">Hydrolase</keyword>
<keyword evidence="6" id="KW-0413">Isomerase</keyword>
<evidence type="ECO:0000256" key="6">
    <source>
        <dbReference type="ARBA" id="ARBA00023235"/>
    </source>
</evidence>
<dbReference type="GeneID" id="37003344"/>
<evidence type="ECO:0000256" key="3">
    <source>
        <dbReference type="ARBA" id="ARBA00022801"/>
    </source>
</evidence>
<keyword evidence="14" id="KW-1185">Reference proteome</keyword>
<dbReference type="AlphaFoldDB" id="A0A2V1ACQ0"/>
<gene>
    <name evidence="13" type="ORF">CXQ87_003344</name>
</gene>
<dbReference type="Pfam" id="PF00580">
    <property type="entry name" value="UvrD-helicase"/>
    <property type="match status" value="1"/>
</dbReference>
<feature type="domain" description="UvrD-like helicase C-terminal" evidence="12">
    <location>
        <begin position="350"/>
        <end position="653"/>
    </location>
</feature>
<dbReference type="Gene3D" id="1.10.486.10">
    <property type="entry name" value="PCRA, domain 4"/>
    <property type="match status" value="1"/>
</dbReference>
<reference evidence="13 14" key="1">
    <citation type="submission" date="2017-12" db="EMBL/GenBank/DDBJ databases">
        <title>Genome Sequence of the Amphotericin B-resistant Candida duobushaemulonii strain, B09383.</title>
        <authorList>
            <person name="Chow N.A."/>
            <person name="Gade L."/>
            <person name="Batra D."/>
            <person name="Rowe L.A."/>
            <person name="Loparev V.N."/>
            <person name="Litvintseva A.P."/>
        </authorList>
    </citation>
    <scope>NUCLEOTIDE SEQUENCE [LARGE SCALE GENOMIC DNA]</scope>
    <source>
        <strain evidence="13 14">B09383</strain>
    </source>
</reference>
<accession>A0A2V1ACQ0</accession>
<dbReference type="PANTHER" id="PTHR11070">
    <property type="entry name" value="UVRD / RECB / PCRA DNA HELICASE FAMILY MEMBER"/>
    <property type="match status" value="1"/>
</dbReference>
<evidence type="ECO:0000256" key="1">
    <source>
        <dbReference type="ARBA" id="ARBA00009922"/>
    </source>
</evidence>
<protein>
    <recommendedName>
        <fullName evidence="8">DNA 3'-5' helicase</fullName>
        <ecNumber evidence="8">5.6.2.4</ecNumber>
    </recommendedName>
</protein>
<dbReference type="Pfam" id="PF13361">
    <property type="entry name" value="UvrD_C"/>
    <property type="match status" value="1"/>
</dbReference>
<dbReference type="GO" id="GO:0016787">
    <property type="term" value="F:hydrolase activity"/>
    <property type="evidence" value="ECO:0007669"/>
    <property type="project" value="UniProtKB-UniRule"/>
</dbReference>
<evidence type="ECO:0000256" key="8">
    <source>
        <dbReference type="ARBA" id="ARBA00034808"/>
    </source>
</evidence>
<dbReference type="PROSITE" id="PS51198">
    <property type="entry name" value="UVRD_HELICASE_ATP_BIND"/>
    <property type="match status" value="1"/>
</dbReference>
<dbReference type="InterPro" id="IPR027417">
    <property type="entry name" value="P-loop_NTPase"/>
</dbReference>
<dbReference type="SUPFAM" id="SSF52540">
    <property type="entry name" value="P-loop containing nucleoside triphosphate hydrolases"/>
    <property type="match status" value="1"/>
</dbReference>